<dbReference type="InterPro" id="IPR050228">
    <property type="entry name" value="Carboxylesterase_BioH"/>
</dbReference>
<keyword evidence="3" id="KW-1185">Reference proteome</keyword>
<evidence type="ECO:0000313" key="2">
    <source>
        <dbReference type="EMBL" id="RPF71786.1"/>
    </source>
</evidence>
<feature type="domain" description="AB hydrolase-1" evidence="1">
    <location>
        <begin position="26"/>
        <end position="259"/>
    </location>
</feature>
<organism evidence="2 3">
    <name type="scientific">Aurantiacibacter spongiae</name>
    <dbReference type="NCBI Taxonomy" id="2488860"/>
    <lineage>
        <taxon>Bacteria</taxon>
        <taxon>Pseudomonadati</taxon>
        <taxon>Pseudomonadota</taxon>
        <taxon>Alphaproteobacteria</taxon>
        <taxon>Sphingomonadales</taxon>
        <taxon>Erythrobacteraceae</taxon>
        <taxon>Aurantiacibacter</taxon>
    </lineage>
</organism>
<dbReference type="InterPro" id="IPR029058">
    <property type="entry name" value="AB_hydrolase_fold"/>
</dbReference>
<dbReference type="Pfam" id="PF00561">
    <property type="entry name" value="Abhydrolase_1"/>
    <property type="match status" value="1"/>
</dbReference>
<dbReference type="InterPro" id="IPR000073">
    <property type="entry name" value="AB_hydrolase_1"/>
</dbReference>
<dbReference type="PRINTS" id="PR00111">
    <property type="entry name" value="ABHYDROLASE"/>
</dbReference>
<gene>
    <name evidence="2" type="ORF">EG799_09265</name>
</gene>
<protein>
    <submittedName>
        <fullName evidence="2">Alpha/beta hydrolase</fullName>
    </submittedName>
</protein>
<dbReference type="PANTHER" id="PTHR43194:SF2">
    <property type="entry name" value="PEROXISOMAL MEMBRANE PROTEIN LPX1"/>
    <property type="match status" value="1"/>
</dbReference>
<dbReference type="PANTHER" id="PTHR43194">
    <property type="entry name" value="HYDROLASE ALPHA/BETA FOLD FAMILY"/>
    <property type="match status" value="1"/>
</dbReference>
<dbReference type="InterPro" id="IPR000639">
    <property type="entry name" value="Epox_hydrolase-like"/>
</dbReference>
<dbReference type="EMBL" id="RPFZ01000001">
    <property type="protein sequence ID" value="RPF71786.1"/>
    <property type="molecule type" value="Genomic_DNA"/>
</dbReference>
<dbReference type="OrthoDB" id="9808398at2"/>
<reference evidence="2 3" key="1">
    <citation type="submission" date="2018-11" db="EMBL/GenBank/DDBJ databases">
        <title>Erythrobacter spongiae sp. nov., isolated from a marine sponge.</title>
        <authorList>
            <person name="Zhuang L."/>
            <person name="Luo L."/>
        </authorList>
    </citation>
    <scope>NUCLEOTIDE SEQUENCE [LARGE SCALE GENOMIC DNA]</scope>
    <source>
        <strain evidence="2 3">HN-E23</strain>
    </source>
</reference>
<dbReference type="Gene3D" id="3.40.50.1820">
    <property type="entry name" value="alpha/beta hydrolase"/>
    <property type="match status" value="1"/>
</dbReference>
<dbReference type="PRINTS" id="PR00412">
    <property type="entry name" value="EPOXHYDRLASE"/>
</dbReference>
<dbReference type="RefSeq" id="WP_123880550.1">
    <property type="nucleotide sequence ID" value="NZ_RPFZ01000001.1"/>
</dbReference>
<evidence type="ECO:0000259" key="1">
    <source>
        <dbReference type="Pfam" id="PF00561"/>
    </source>
</evidence>
<comment type="caution">
    <text evidence="2">The sequence shown here is derived from an EMBL/GenBank/DDBJ whole genome shotgun (WGS) entry which is preliminary data.</text>
</comment>
<name>A0A3N5CTZ2_9SPHN</name>
<evidence type="ECO:0000313" key="3">
    <source>
        <dbReference type="Proteomes" id="UP000275232"/>
    </source>
</evidence>
<dbReference type="GO" id="GO:0016787">
    <property type="term" value="F:hydrolase activity"/>
    <property type="evidence" value="ECO:0007669"/>
    <property type="project" value="UniProtKB-KW"/>
</dbReference>
<accession>A0A3N5CTZ2</accession>
<dbReference type="AlphaFoldDB" id="A0A3N5CTZ2"/>
<proteinExistence type="predicted"/>
<keyword evidence="2" id="KW-0378">Hydrolase</keyword>
<sequence length="293" mass="30960">MTTKDARVETPEGNSLACDSIGAGEPVILLHGAGQTRHAWARTAAALADAGYRAITFDARGHGDSDWTDAYGIPPNVTDLRAVVAQLCPPGARPAIIGASMGGLTGIAALGGDNPLPASSLVLVDIAPRFQREGTGPILDFMAANPNGFASVEEAADAVARYMTDRPRPRNAAGLRKNLRLKNGRYHWHWDPAFMDPAVNRDFGNRRFDLDAASARIAVPVMLVYGEHSKVVNAQSVAHLRALLPDAETARVEGAGHMVAGDANNPFTENILGFLESHYPAEAPSRGAGAVSR</sequence>
<dbReference type="Proteomes" id="UP000275232">
    <property type="component" value="Unassembled WGS sequence"/>
</dbReference>
<dbReference type="SUPFAM" id="SSF53474">
    <property type="entry name" value="alpha/beta-Hydrolases"/>
    <property type="match status" value="1"/>
</dbReference>